<evidence type="ECO:0000256" key="1">
    <source>
        <dbReference type="SAM" id="MobiDB-lite"/>
    </source>
</evidence>
<feature type="compositionally biased region" description="Polar residues" evidence="1">
    <location>
        <begin position="106"/>
        <end position="136"/>
    </location>
</feature>
<gene>
    <name evidence="2" type="primary">ORF17028</name>
</gene>
<name>A0A0B6Y854_9EUPU</name>
<dbReference type="EMBL" id="HACG01005632">
    <property type="protein sequence ID" value="CEK52497.1"/>
    <property type="molecule type" value="Transcribed_RNA"/>
</dbReference>
<organism evidence="2">
    <name type="scientific">Arion vulgaris</name>
    <dbReference type="NCBI Taxonomy" id="1028688"/>
    <lineage>
        <taxon>Eukaryota</taxon>
        <taxon>Metazoa</taxon>
        <taxon>Spiralia</taxon>
        <taxon>Lophotrochozoa</taxon>
        <taxon>Mollusca</taxon>
        <taxon>Gastropoda</taxon>
        <taxon>Heterobranchia</taxon>
        <taxon>Euthyneura</taxon>
        <taxon>Panpulmonata</taxon>
        <taxon>Eupulmonata</taxon>
        <taxon>Stylommatophora</taxon>
        <taxon>Helicina</taxon>
        <taxon>Arionoidea</taxon>
        <taxon>Arionidae</taxon>
        <taxon>Arion</taxon>
    </lineage>
</organism>
<protein>
    <submittedName>
        <fullName evidence="2">Uncharacterized protein</fullName>
    </submittedName>
</protein>
<reference evidence="2" key="1">
    <citation type="submission" date="2014-12" db="EMBL/GenBank/DDBJ databases">
        <title>Insight into the proteome of Arion vulgaris.</title>
        <authorList>
            <person name="Aradska J."/>
            <person name="Bulat T."/>
            <person name="Smidak R."/>
            <person name="Sarate P."/>
            <person name="Gangsoo J."/>
            <person name="Sialana F."/>
            <person name="Bilban M."/>
            <person name="Lubec G."/>
        </authorList>
    </citation>
    <scope>NUCLEOTIDE SEQUENCE</scope>
    <source>
        <tissue evidence="2">Skin</tissue>
    </source>
</reference>
<accession>A0A0B6Y854</accession>
<evidence type="ECO:0000313" key="2">
    <source>
        <dbReference type="EMBL" id="CEK52497.1"/>
    </source>
</evidence>
<feature type="region of interest" description="Disordered" evidence="1">
    <location>
        <begin position="98"/>
        <end position="159"/>
    </location>
</feature>
<proteinExistence type="predicted"/>
<dbReference type="AlphaFoldDB" id="A0A0B6Y854"/>
<sequence length="159" mass="17091">MKEGDEYRILPGGKKKFLFLSSSSSTSHSSTDYACLPKVNNTSRSPQALPLDLDSVWSIRNVGLASSSKMPLSEPSSIKPEVFSKSAGTAFYSRHGIMKGTPNHAARSSNSAGNRVQWSSSGFNLSQGSRFGTQSPAHLGGESNHRQQPSPLDLDISDF</sequence>